<dbReference type="STRING" id="320771.Cflav_PD5044"/>
<gene>
    <name evidence="2" type="ORF">Cflav_PD5044</name>
</gene>
<evidence type="ECO:0000313" key="2">
    <source>
        <dbReference type="EMBL" id="EEF62409.1"/>
    </source>
</evidence>
<evidence type="ECO:0000256" key="1">
    <source>
        <dbReference type="SAM" id="MobiDB-lite"/>
    </source>
</evidence>
<evidence type="ECO:0000313" key="3">
    <source>
        <dbReference type="Proteomes" id="UP000003688"/>
    </source>
</evidence>
<reference evidence="2 3" key="1">
    <citation type="journal article" date="2011" name="J. Bacteriol.">
        <title>Genome sequence of 'Pedosphaera parvula' Ellin514, an aerobic Verrucomicrobial isolate from pasture soil.</title>
        <authorList>
            <person name="Kant R."/>
            <person name="van Passel M.W."/>
            <person name="Sangwan P."/>
            <person name="Palva A."/>
            <person name="Lucas S."/>
            <person name="Copeland A."/>
            <person name="Lapidus A."/>
            <person name="Glavina Del Rio T."/>
            <person name="Dalin E."/>
            <person name="Tice H."/>
            <person name="Bruce D."/>
            <person name="Goodwin L."/>
            <person name="Pitluck S."/>
            <person name="Chertkov O."/>
            <person name="Larimer F.W."/>
            <person name="Land M.L."/>
            <person name="Hauser L."/>
            <person name="Brettin T.S."/>
            <person name="Detter J.C."/>
            <person name="Han S."/>
            <person name="de Vos W.M."/>
            <person name="Janssen P.H."/>
            <person name="Smidt H."/>
        </authorList>
    </citation>
    <scope>NUCLEOTIDE SEQUENCE [LARGE SCALE GENOMIC DNA]</scope>
    <source>
        <strain evidence="2 3">Ellin514</strain>
    </source>
</reference>
<sequence precursor="true">MAAAFLALSSGCTTQTVGQLWADEDLDHFYSPSRYGDVQVFQKNQLANILITYEEDHGGKLVRRAFFVLQDGDRVDGYGKPAFVSPKISEGMQPIPSDYGEFTDIDRLRKETIWARVSSDNSCVMILTNGISAGSYELPSYSEINVRRKLALTTGAILFEGLKNGAEEKLSGRDSQTDAERDLNNSTKAKSRSSDRK</sequence>
<proteinExistence type="predicted"/>
<dbReference type="EMBL" id="ABOX02000004">
    <property type="protein sequence ID" value="EEF62409.1"/>
    <property type="molecule type" value="Genomic_DNA"/>
</dbReference>
<keyword evidence="3" id="KW-1185">Reference proteome</keyword>
<name>B9XBU1_PEDPL</name>
<dbReference type="Proteomes" id="UP000003688">
    <property type="component" value="Unassembled WGS sequence"/>
</dbReference>
<feature type="compositionally biased region" description="Basic and acidic residues" evidence="1">
    <location>
        <begin position="168"/>
        <end position="183"/>
    </location>
</feature>
<accession>B9XBU1</accession>
<comment type="caution">
    <text evidence="2">The sequence shown here is derived from an EMBL/GenBank/DDBJ whole genome shotgun (WGS) entry which is preliminary data.</text>
</comment>
<feature type="region of interest" description="Disordered" evidence="1">
    <location>
        <begin position="168"/>
        <end position="197"/>
    </location>
</feature>
<protein>
    <submittedName>
        <fullName evidence="2">Uncharacterized protein</fullName>
    </submittedName>
</protein>
<dbReference type="AlphaFoldDB" id="B9XBU1"/>
<organism evidence="2 3">
    <name type="scientific">Pedosphaera parvula (strain Ellin514)</name>
    <dbReference type="NCBI Taxonomy" id="320771"/>
    <lineage>
        <taxon>Bacteria</taxon>
        <taxon>Pseudomonadati</taxon>
        <taxon>Verrucomicrobiota</taxon>
        <taxon>Pedosphaerae</taxon>
        <taxon>Pedosphaerales</taxon>
        <taxon>Pedosphaeraceae</taxon>
        <taxon>Pedosphaera</taxon>
    </lineage>
</organism>